<dbReference type="Proteomes" id="UP000622552">
    <property type="component" value="Unassembled WGS sequence"/>
</dbReference>
<dbReference type="EMBL" id="JADOUF010000001">
    <property type="protein sequence ID" value="MBG6139594.1"/>
    <property type="molecule type" value="Genomic_DNA"/>
</dbReference>
<reference evidence="2" key="1">
    <citation type="submission" date="2020-11" db="EMBL/GenBank/DDBJ databases">
        <title>Sequencing the genomes of 1000 actinobacteria strains.</title>
        <authorList>
            <person name="Klenk H.-P."/>
        </authorList>
    </citation>
    <scope>NUCLEOTIDE SEQUENCE</scope>
    <source>
        <strain evidence="2">DSM 45356</strain>
    </source>
</reference>
<sequence length="114" mass="12314">MISPCPECGGPRVSAPLYGDAAIGRGSWPVRHVTDLRCLACLECGYTALYAKDLDKLQRAARRHPKQLSTGEGPAIPQQHRGDDVDTSAQRTVQTWDPGPAGRHAPKPHGPRPN</sequence>
<dbReference type="AlphaFoldDB" id="A0A8J7KLP2"/>
<evidence type="ECO:0000313" key="3">
    <source>
        <dbReference type="Proteomes" id="UP000622552"/>
    </source>
</evidence>
<evidence type="ECO:0000256" key="1">
    <source>
        <dbReference type="SAM" id="MobiDB-lite"/>
    </source>
</evidence>
<feature type="compositionally biased region" description="Basic residues" evidence="1">
    <location>
        <begin position="104"/>
        <end position="114"/>
    </location>
</feature>
<feature type="region of interest" description="Disordered" evidence="1">
    <location>
        <begin position="59"/>
        <end position="114"/>
    </location>
</feature>
<protein>
    <submittedName>
        <fullName evidence="2">Uncharacterized protein</fullName>
    </submittedName>
</protein>
<proteinExistence type="predicted"/>
<name>A0A8J7KLP2_9ACTN</name>
<gene>
    <name evidence="2" type="ORF">IW245_005788</name>
</gene>
<comment type="caution">
    <text evidence="2">The sequence shown here is derived from an EMBL/GenBank/DDBJ whole genome shotgun (WGS) entry which is preliminary data.</text>
</comment>
<keyword evidence="3" id="KW-1185">Reference proteome</keyword>
<accession>A0A8J7KLP2</accession>
<evidence type="ECO:0000313" key="2">
    <source>
        <dbReference type="EMBL" id="MBG6139594.1"/>
    </source>
</evidence>
<organism evidence="2 3">
    <name type="scientific">Longispora fulva</name>
    <dbReference type="NCBI Taxonomy" id="619741"/>
    <lineage>
        <taxon>Bacteria</taxon>
        <taxon>Bacillati</taxon>
        <taxon>Actinomycetota</taxon>
        <taxon>Actinomycetes</taxon>
        <taxon>Micromonosporales</taxon>
        <taxon>Micromonosporaceae</taxon>
        <taxon>Longispora</taxon>
    </lineage>
</organism>